<name>A0A8J3FPP5_9ACTN</name>
<dbReference type="AlphaFoldDB" id="A0A8J3FPP5"/>
<evidence type="ECO:0000313" key="3">
    <source>
        <dbReference type="EMBL" id="GGK94393.1"/>
    </source>
</evidence>
<dbReference type="Proteomes" id="UP000656042">
    <property type="component" value="Unassembled WGS sequence"/>
</dbReference>
<dbReference type="SUPFAM" id="SSF52540">
    <property type="entry name" value="P-loop containing nucleoside triphosphate hydrolases"/>
    <property type="match status" value="1"/>
</dbReference>
<accession>A0A8J3FPP5</accession>
<evidence type="ECO:0000259" key="2">
    <source>
        <dbReference type="Pfam" id="PF10593"/>
    </source>
</evidence>
<dbReference type="RefSeq" id="WP_189079854.1">
    <property type="nucleotide sequence ID" value="NZ_BMMX01000011.1"/>
</dbReference>
<reference evidence="3" key="2">
    <citation type="submission" date="2020-09" db="EMBL/GenBank/DDBJ databases">
        <authorList>
            <person name="Sun Q."/>
            <person name="Zhou Y."/>
        </authorList>
    </citation>
    <scope>NUCLEOTIDE SEQUENCE</scope>
    <source>
        <strain evidence="3">CGMCC 4.7299</strain>
    </source>
</reference>
<dbReference type="InterPro" id="IPR027417">
    <property type="entry name" value="P-loop_NTPase"/>
</dbReference>
<dbReference type="InterPro" id="IPR018310">
    <property type="entry name" value="Put_endonuclease_Z1-dom"/>
</dbReference>
<keyword evidence="4" id="KW-1185">Reference proteome</keyword>
<feature type="domain" description="Putative endonuclease Z1" evidence="2">
    <location>
        <begin position="489"/>
        <end position="735"/>
    </location>
</feature>
<dbReference type="Pfam" id="PF10593">
    <property type="entry name" value="Z1"/>
    <property type="match status" value="1"/>
</dbReference>
<reference evidence="3" key="1">
    <citation type="journal article" date="2014" name="Int. J. Syst. Evol. Microbiol.">
        <title>Complete genome sequence of Corynebacterium casei LMG S-19264T (=DSM 44701T), isolated from a smear-ripened cheese.</title>
        <authorList>
            <consortium name="US DOE Joint Genome Institute (JGI-PGF)"/>
            <person name="Walter F."/>
            <person name="Albersmeier A."/>
            <person name="Kalinowski J."/>
            <person name="Ruckert C."/>
        </authorList>
    </citation>
    <scope>NUCLEOTIDE SEQUENCE</scope>
    <source>
        <strain evidence="3">CGMCC 4.7299</strain>
    </source>
</reference>
<sequence length="1003" mass="113677">MPKPVEDWQDDLSAAVAALQAKAPADLLKRVNIDREDDEVVTDDDLVHLLRTHDQRQNAAVRALALALADWDYAQDPSWDAGRRTQPRTVERRDLVYRLLRVSNDVAEAMTASAAVATIRHTTVGLRWEPWYTRQRQYDMAFYWPHYKSYLLEQKGWNAESVTALDLATTEVVQRLSDPSAQDSYQSKGLVVGHVQSGKTANFTGVIAKAVDAGYRLVIILTGTIELLRSQTQRRLDRELVGRENLTRGLADGGAAEEFDYADDKDWLDGKFVSHGPDFSTRGYPGIERMTLLHRDYMRLQHGRSRLRLHLRRPELPFYDPENLLPADVQLFVVKKERNALQKLIQDLKPLRDKLKEIPALIIDDESDLASINTKNPVKKPGERTRINKGITDLLRHLQRGQLVMYTATPFANFFVDPDADDIFPKNFIVTLDPPPDYMGVQEFHDVGWNTEDDKDDPATSNERAFVRPVGPPPDSEEPADRGQREAEMLTALDSFVLAGAVKVYREDNGQPPYRHHTMLVHESTGTDKHSEQAALVRQVWKTARYDRPEAARRLRRLWDEDYGPVCRARADGFPVPASFDALVDALGEARRRIEEVGDPVLVVNSDQDVQKHQQDLDFDRNDVWRVLVGGAKLSRGFTVEGLTISFYTRKALQADTLMQAGRWFGYRRGFKDLVRLFIRRDPDGPHRVDLYEAFEGLMRDEVAMREQLKEYEGFDDEGHPIVEPWQVPPLVSQHLPYLRPTARNKMFNAYVDSSGDAGKLRDLYGLTSRDDVQGKRNNYRLVRPMLTALTDTRTFVAARRKPEDPPSTFEARTGTVKATEFVDVLEKLAWELDEWENRLRPMIRFYRGLIEDGRLEDVVLLWPQLTRRVIERDLPGLPGAQIVTRKRRMPPRREFVGSDAKHRATPTGIAGADLADVDPQAAALRDGDGRRAAALIYLAADIRDRGDGPSPAADLPQEPDPADIATLISLAAPVTATPHGRSVIQWSVRREAARGDAVVPLE</sequence>
<feature type="region of interest" description="Disordered" evidence="1">
    <location>
        <begin position="451"/>
        <end position="484"/>
    </location>
</feature>
<evidence type="ECO:0000256" key="1">
    <source>
        <dbReference type="SAM" id="MobiDB-lite"/>
    </source>
</evidence>
<protein>
    <recommendedName>
        <fullName evidence="2">Putative endonuclease Z1 domain-containing protein</fullName>
    </recommendedName>
</protein>
<comment type="caution">
    <text evidence="3">The sequence shown here is derived from an EMBL/GenBank/DDBJ whole genome shotgun (WGS) entry which is preliminary data.</text>
</comment>
<evidence type="ECO:0000313" key="4">
    <source>
        <dbReference type="Proteomes" id="UP000656042"/>
    </source>
</evidence>
<organism evidence="3 4">
    <name type="scientific">Mangrovihabitans endophyticus</name>
    <dbReference type="NCBI Taxonomy" id="1751298"/>
    <lineage>
        <taxon>Bacteria</taxon>
        <taxon>Bacillati</taxon>
        <taxon>Actinomycetota</taxon>
        <taxon>Actinomycetes</taxon>
        <taxon>Micromonosporales</taxon>
        <taxon>Micromonosporaceae</taxon>
        <taxon>Mangrovihabitans</taxon>
    </lineage>
</organism>
<proteinExistence type="predicted"/>
<gene>
    <name evidence="3" type="ORF">GCM10012284_30530</name>
</gene>
<dbReference type="EMBL" id="BMMX01000011">
    <property type="protein sequence ID" value="GGK94393.1"/>
    <property type="molecule type" value="Genomic_DNA"/>
</dbReference>